<dbReference type="EMBL" id="UOYP01000179">
    <property type="protein sequence ID" value="VAY87934.1"/>
    <property type="molecule type" value="Genomic_DNA"/>
</dbReference>
<dbReference type="GO" id="GO:0003677">
    <property type="term" value="F:DNA binding"/>
    <property type="evidence" value="ECO:0007669"/>
    <property type="project" value="InterPro"/>
</dbReference>
<dbReference type="InterPro" id="IPR041657">
    <property type="entry name" value="HTH_17"/>
</dbReference>
<dbReference type="SMART" id="SM00448">
    <property type="entry name" value="REC"/>
    <property type="match status" value="1"/>
</dbReference>
<dbReference type="InterPro" id="IPR010093">
    <property type="entry name" value="SinI_DNA-bd"/>
</dbReference>
<dbReference type="AlphaFoldDB" id="A0A3P3ZNA6"/>
<dbReference type="InterPro" id="IPR009061">
    <property type="entry name" value="DNA-bd_dom_put_sf"/>
</dbReference>
<dbReference type="SUPFAM" id="SSF52172">
    <property type="entry name" value="CheY-like"/>
    <property type="match status" value="1"/>
</dbReference>
<evidence type="ECO:0000256" key="1">
    <source>
        <dbReference type="ARBA" id="ARBA00022553"/>
    </source>
</evidence>
<accession>A0A3P3ZNA6</accession>
<organism evidence="3">
    <name type="scientific">mine drainage metagenome</name>
    <dbReference type="NCBI Taxonomy" id="410659"/>
    <lineage>
        <taxon>unclassified sequences</taxon>
        <taxon>metagenomes</taxon>
        <taxon>ecological metagenomes</taxon>
    </lineage>
</organism>
<dbReference type="Gene3D" id="3.40.50.2300">
    <property type="match status" value="1"/>
</dbReference>
<dbReference type="PANTHER" id="PTHR44591">
    <property type="entry name" value="STRESS RESPONSE REGULATOR PROTEIN 1"/>
    <property type="match status" value="1"/>
</dbReference>
<dbReference type="PROSITE" id="PS50110">
    <property type="entry name" value="RESPONSE_REGULATORY"/>
    <property type="match status" value="1"/>
</dbReference>
<name>A0A3P3ZNA6_9ZZZZ</name>
<dbReference type="Gene3D" id="1.10.1660.10">
    <property type="match status" value="1"/>
</dbReference>
<dbReference type="Pfam" id="PF12728">
    <property type="entry name" value="HTH_17"/>
    <property type="match status" value="1"/>
</dbReference>
<dbReference type="GO" id="GO:0000160">
    <property type="term" value="P:phosphorelay signal transduction system"/>
    <property type="evidence" value="ECO:0007669"/>
    <property type="project" value="InterPro"/>
</dbReference>
<protein>
    <submittedName>
        <fullName evidence="3">Transcriptional regulatory protein ZraR</fullName>
    </submittedName>
</protein>
<feature type="domain" description="Response regulatory" evidence="2">
    <location>
        <begin position="75"/>
        <end position="193"/>
    </location>
</feature>
<dbReference type="NCBIfam" id="TIGR01764">
    <property type="entry name" value="excise"/>
    <property type="match status" value="1"/>
</dbReference>
<dbReference type="PANTHER" id="PTHR44591:SF3">
    <property type="entry name" value="RESPONSE REGULATORY DOMAIN-CONTAINING PROTEIN"/>
    <property type="match status" value="1"/>
</dbReference>
<dbReference type="CDD" id="cd04762">
    <property type="entry name" value="HTH_MerR-trunc"/>
    <property type="match status" value="1"/>
</dbReference>
<gene>
    <name evidence="3" type="primary">zraR</name>
    <name evidence="3" type="ORF">CARN8_260002</name>
</gene>
<dbReference type="CDD" id="cd00156">
    <property type="entry name" value="REC"/>
    <property type="match status" value="1"/>
</dbReference>
<proteinExistence type="predicted"/>
<evidence type="ECO:0000313" key="3">
    <source>
        <dbReference type="EMBL" id="VAY87934.1"/>
    </source>
</evidence>
<evidence type="ECO:0000259" key="2">
    <source>
        <dbReference type="PROSITE" id="PS50110"/>
    </source>
</evidence>
<dbReference type="InterPro" id="IPR050595">
    <property type="entry name" value="Bact_response_regulator"/>
</dbReference>
<keyword evidence="1" id="KW-0597">Phosphoprotein</keyword>
<dbReference type="InterPro" id="IPR011006">
    <property type="entry name" value="CheY-like_superfamily"/>
</dbReference>
<dbReference type="InterPro" id="IPR001789">
    <property type="entry name" value="Sig_transdc_resp-reg_receiver"/>
</dbReference>
<sequence>MSHQDQVLKSYCTTREASKRLGVSLRTAQLWVEQGILEAWKTRGGHRRICRTSVENLVSKREQNPLSIAAGAPFEILIVEDDEALRTLYLAQARLWPMKLHLRSARNGYDALIQMGQHAPDLLITDLLMPGMDGFEMLHTLPTIPSLTFMSILVVTGLDPQEVAQHPKFPKGVPILPKPVPFDQIQDHAHRCRISKTRDFPGVHPLSQVR</sequence>
<reference evidence="3" key="1">
    <citation type="submission" date="2018-10" db="EMBL/GenBank/DDBJ databases">
        <authorList>
            <person name="Plewniak F."/>
        </authorList>
    </citation>
    <scope>NUCLEOTIDE SEQUENCE</scope>
</reference>
<dbReference type="Pfam" id="PF00072">
    <property type="entry name" value="Response_reg"/>
    <property type="match status" value="1"/>
</dbReference>
<dbReference type="SUPFAM" id="SSF46955">
    <property type="entry name" value="Putative DNA-binding domain"/>
    <property type="match status" value="1"/>
</dbReference>